<organism evidence="2 3">
    <name type="scientific">Bradyrhizobium commune</name>
    <dbReference type="NCBI Taxonomy" id="83627"/>
    <lineage>
        <taxon>Bacteria</taxon>
        <taxon>Pseudomonadati</taxon>
        <taxon>Pseudomonadota</taxon>
        <taxon>Alphaproteobacteria</taxon>
        <taxon>Hyphomicrobiales</taxon>
        <taxon>Nitrobacteraceae</taxon>
        <taxon>Bradyrhizobium</taxon>
    </lineage>
</organism>
<sequence>MIDQPAVEARQQRSLAGADPAQQRPAERHQHEGTRRQRIDREHDRLAVGKLEVVHDALRQQQQRRIGLLDLDRMLIGDASAEREQPAPE</sequence>
<name>A0A7S9H1R4_9BRAD</name>
<evidence type="ECO:0000256" key="1">
    <source>
        <dbReference type="SAM" id="MobiDB-lite"/>
    </source>
</evidence>
<reference evidence="2 3" key="1">
    <citation type="submission" date="2020-09" db="EMBL/GenBank/DDBJ databases">
        <title>Complete genomes of bradyrhizobia occurring on native shrubby legumes in Australia.</title>
        <authorList>
            <person name="Lafay B."/>
        </authorList>
    </citation>
    <scope>NUCLEOTIDE SEQUENCE [LARGE SCALE GENOMIC DNA]</scope>
    <source>
        <strain evidence="2 3">BDV5040</strain>
    </source>
</reference>
<evidence type="ECO:0000313" key="2">
    <source>
        <dbReference type="EMBL" id="QPF94260.1"/>
    </source>
</evidence>
<dbReference type="AlphaFoldDB" id="A0A7S9H1R4"/>
<protein>
    <submittedName>
        <fullName evidence="2">Uncharacterized protein</fullName>
    </submittedName>
</protein>
<dbReference type="RefSeq" id="WP_195803757.1">
    <property type="nucleotide sequence ID" value="NZ_CP061379.1"/>
</dbReference>
<feature type="compositionally biased region" description="Basic and acidic residues" evidence="1">
    <location>
        <begin position="25"/>
        <end position="42"/>
    </location>
</feature>
<gene>
    <name evidence="2" type="ORF">IC761_13685</name>
</gene>
<evidence type="ECO:0000313" key="3">
    <source>
        <dbReference type="Proteomes" id="UP000594621"/>
    </source>
</evidence>
<keyword evidence="3" id="KW-1185">Reference proteome</keyword>
<dbReference type="KEGG" id="bcou:IC761_13685"/>
<dbReference type="Proteomes" id="UP000594621">
    <property type="component" value="Chromosome"/>
</dbReference>
<accession>A0A7S9H1R4</accession>
<dbReference type="EMBL" id="CP061379">
    <property type="protein sequence ID" value="QPF94260.1"/>
    <property type="molecule type" value="Genomic_DNA"/>
</dbReference>
<proteinExistence type="predicted"/>
<feature type="region of interest" description="Disordered" evidence="1">
    <location>
        <begin position="1"/>
        <end position="42"/>
    </location>
</feature>